<keyword evidence="1" id="KW-1133">Transmembrane helix</keyword>
<reference evidence="3" key="1">
    <citation type="submission" date="2016-10" db="EMBL/GenBank/DDBJ databases">
        <authorList>
            <person name="Varghese N."/>
            <person name="Submissions S."/>
        </authorList>
    </citation>
    <scope>NUCLEOTIDE SEQUENCE [LARGE SCALE GENOMIC DNA]</scope>
    <source>
        <strain evidence="3">DSM 26893</strain>
    </source>
</reference>
<dbReference type="AlphaFoldDB" id="A0A1H8LY02"/>
<gene>
    <name evidence="2" type="ORF">SAMN04488011_11228</name>
</gene>
<accession>A0A1H8LY02</accession>
<evidence type="ECO:0000313" key="3">
    <source>
        <dbReference type="Proteomes" id="UP000199372"/>
    </source>
</evidence>
<dbReference type="RefSeq" id="WP_091846731.1">
    <property type="nucleotide sequence ID" value="NZ_FOCM01000012.1"/>
</dbReference>
<protein>
    <recommendedName>
        <fullName evidence="4">DUF2933 domain-containing protein</fullName>
    </recommendedName>
</protein>
<evidence type="ECO:0008006" key="4">
    <source>
        <dbReference type="Google" id="ProtNLM"/>
    </source>
</evidence>
<proteinExistence type="predicted"/>
<dbReference type="InterPro" id="IPR021682">
    <property type="entry name" value="DUF2933"/>
</dbReference>
<evidence type="ECO:0000313" key="2">
    <source>
        <dbReference type="EMBL" id="SEO10024.1"/>
    </source>
</evidence>
<name>A0A1H8LY02_9RHOB</name>
<dbReference type="Proteomes" id="UP000199372">
    <property type="component" value="Unassembled WGS sequence"/>
</dbReference>
<sequence length="105" mass="11037">MNDQPSSGGIQARVMKWGMMACCAIMLAPVASFLLAGGTIAGLWNNAGVFAPIALCVGAHLVMHRLMGKSCHGKGSEQVKQAEQEKIVAVPAQARSTEMDRLRGA</sequence>
<dbReference type="EMBL" id="FOCM01000012">
    <property type="protein sequence ID" value="SEO10024.1"/>
    <property type="molecule type" value="Genomic_DNA"/>
</dbReference>
<dbReference type="OrthoDB" id="7850212at2"/>
<evidence type="ECO:0000256" key="1">
    <source>
        <dbReference type="SAM" id="Phobius"/>
    </source>
</evidence>
<feature type="transmembrane region" description="Helical" evidence="1">
    <location>
        <begin position="21"/>
        <end position="43"/>
    </location>
</feature>
<keyword evidence="1" id="KW-0472">Membrane</keyword>
<feature type="transmembrane region" description="Helical" evidence="1">
    <location>
        <begin position="49"/>
        <end position="67"/>
    </location>
</feature>
<organism evidence="2 3">
    <name type="scientific">Palleronia pelagia</name>
    <dbReference type="NCBI Taxonomy" id="387096"/>
    <lineage>
        <taxon>Bacteria</taxon>
        <taxon>Pseudomonadati</taxon>
        <taxon>Pseudomonadota</taxon>
        <taxon>Alphaproteobacteria</taxon>
        <taxon>Rhodobacterales</taxon>
        <taxon>Roseobacteraceae</taxon>
        <taxon>Palleronia</taxon>
    </lineage>
</organism>
<keyword evidence="1" id="KW-0812">Transmembrane</keyword>
<dbReference type="Pfam" id="PF11666">
    <property type="entry name" value="DUF2933"/>
    <property type="match status" value="1"/>
</dbReference>
<keyword evidence="3" id="KW-1185">Reference proteome</keyword>